<reference evidence="24" key="1">
    <citation type="journal article" date="2014" name="Nat. Commun.">
        <title>Genome sequence of mungbean and insights into evolution within Vigna species.</title>
        <authorList>
            <person name="Kang Y.J."/>
            <person name="Kim S.K."/>
            <person name="Kim M.Y."/>
            <person name="Lestari P."/>
            <person name="Kim K.H."/>
            <person name="Ha B.K."/>
            <person name="Jun T.H."/>
            <person name="Hwang W.J."/>
            <person name="Lee T."/>
            <person name="Lee J."/>
            <person name="Shim S."/>
            <person name="Yoon M.Y."/>
            <person name="Jang Y.E."/>
            <person name="Han K.S."/>
            <person name="Taeprayoon P."/>
            <person name="Yoon N."/>
            <person name="Somta P."/>
            <person name="Tanya P."/>
            <person name="Kim K.S."/>
            <person name="Gwag J.G."/>
            <person name="Moon J.K."/>
            <person name="Lee Y.H."/>
            <person name="Park B.S."/>
            <person name="Bombarely A."/>
            <person name="Doyle J.J."/>
            <person name="Jackson S.A."/>
            <person name="Schafleitner R."/>
            <person name="Srinives P."/>
            <person name="Varshney R.K."/>
            <person name="Lee S.H."/>
        </authorList>
    </citation>
    <scope>NUCLEOTIDE SEQUENCE [LARGE SCALE GENOMIC DNA]</scope>
    <source>
        <strain evidence="24">cv. VC1973A</strain>
    </source>
</reference>
<keyword evidence="6" id="KW-0808">Transferase</keyword>
<dbReference type="SMART" id="SM00220">
    <property type="entry name" value="S_TKc"/>
    <property type="match status" value="1"/>
</dbReference>
<dbReference type="Gene3D" id="1.10.510.10">
    <property type="entry name" value="Transferase(Phosphotransferase) domain 1"/>
    <property type="match status" value="1"/>
</dbReference>
<evidence type="ECO:0000256" key="22">
    <source>
        <dbReference type="SAM" id="SignalP"/>
    </source>
</evidence>
<dbReference type="InterPro" id="IPR008271">
    <property type="entry name" value="Ser/Thr_kinase_AS"/>
</dbReference>
<dbReference type="Gene3D" id="3.80.10.10">
    <property type="entry name" value="Ribonuclease Inhibitor"/>
    <property type="match status" value="2"/>
</dbReference>
<evidence type="ECO:0000256" key="13">
    <source>
        <dbReference type="ARBA" id="ARBA00022989"/>
    </source>
</evidence>
<evidence type="ECO:0000256" key="10">
    <source>
        <dbReference type="ARBA" id="ARBA00022741"/>
    </source>
</evidence>
<dbReference type="FunFam" id="3.80.10.10:FF:000387">
    <property type="entry name" value="Probable LRR receptor-like serine/threonine-protein kinase At1g06840"/>
    <property type="match status" value="1"/>
</dbReference>
<comment type="catalytic activity">
    <reaction evidence="17">
        <text>L-threonyl-[protein] + ATP = O-phospho-L-threonyl-[protein] + ADP + H(+)</text>
        <dbReference type="Rhea" id="RHEA:46608"/>
        <dbReference type="Rhea" id="RHEA-COMP:11060"/>
        <dbReference type="Rhea" id="RHEA-COMP:11605"/>
        <dbReference type="ChEBI" id="CHEBI:15378"/>
        <dbReference type="ChEBI" id="CHEBI:30013"/>
        <dbReference type="ChEBI" id="CHEBI:30616"/>
        <dbReference type="ChEBI" id="CHEBI:61977"/>
        <dbReference type="ChEBI" id="CHEBI:456216"/>
        <dbReference type="EC" id="2.7.11.1"/>
    </reaction>
</comment>
<keyword evidence="8 22" id="KW-0732">Signal</keyword>
<dbReference type="SMART" id="SM00369">
    <property type="entry name" value="LRR_TYP"/>
    <property type="match status" value="4"/>
</dbReference>
<evidence type="ECO:0000256" key="5">
    <source>
        <dbReference type="ARBA" id="ARBA00022614"/>
    </source>
</evidence>
<comment type="subcellular location">
    <subcellularLocation>
        <location evidence="1">Membrane</location>
        <topology evidence="1">Single-pass type I membrane protein</topology>
    </subcellularLocation>
</comment>
<dbReference type="AlphaFoldDB" id="A0A1S3VK23"/>
<dbReference type="Proteomes" id="UP000087766">
    <property type="component" value="Chromosome 10"/>
</dbReference>
<keyword evidence="16" id="KW-0325">Glycoprotein</keyword>
<dbReference type="CDD" id="cd14066">
    <property type="entry name" value="STKc_IRAK"/>
    <property type="match status" value="1"/>
</dbReference>
<keyword evidence="13 21" id="KW-1133">Transmembrane helix</keyword>
<dbReference type="RefSeq" id="XP_022642303.1">
    <property type="nucleotide sequence ID" value="XM_022786582.1"/>
</dbReference>
<keyword evidence="12 19" id="KW-0067">ATP-binding</keyword>
<dbReference type="EC" id="2.7.11.1" evidence="3"/>
<dbReference type="PROSITE" id="PS00107">
    <property type="entry name" value="PROTEIN_KINASE_ATP"/>
    <property type="match status" value="1"/>
</dbReference>
<evidence type="ECO:0000256" key="21">
    <source>
        <dbReference type="SAM" id="Phobius"/>
    </source>
</evidence>
<feature type="chain" id="PRO_5010814656" description="non-specific serine/threonine protein kinase" evidence="22">
    <location>
        <begin position="27"/>
        <end position="951"/>
    </location>
</feature>
<evidence type="ECO:0000256" key="15">
    <source>
        <dbReference type="ARBA" id="ARBA00023170"/>
    </source>
</evidence>
<keyword evidence="4" id="KW-0723">Serine/threonine-protein kinase</keyword>
<keyword evidence="7 21" id="KW-0812">Transmembrane</keyword>
<organism evidence="24 26">
    <name type="scientific">Vigna radiata var. radiata</name>
    <name type="common">Mung bean</name>
    <name type="synonym">Phaseolus aureus</name>
    <dbReference type="NCBI Taxonomy" id="3916"/>
    <lineage>
        <taxon>Eukaryota</taxon>
        <taxon>Viridiplantae</taxon>
        <taxon>Streptophyta</taxon>
        <taxon>Embryophyta</taxon>
        <taxon>Tracheophyta</taxon>
        <taxon>Spermatophyta</taxon>
        <taxon>Magnoliopsida</taxon>
        <taxon>eudicotyledons</taxon>
        <taxon>Gunneridae</taxon>
        <taxon>Pentapetalae</taxon>
        <taxon>rosids</taxon>
        <taxon>fabids</taxon>
        <taxon>Fabales</taxon>
        <taxon>Fabaceae</taxon>
        <taxon>Papilionoideae</taxon>
        <taxon>50 kb inversion clade</taxon>
        <taxon>NPAAA clade</taxon>
        <taxon>indigoferoid/millettioid clade</taxon>
        <taxon>Phaseoleae</taxon>
        <taxon>Vigna</taxon>
    </lineage>
</organism>
<dbReference type="Pfam" id="PF08263">
    <property type="entry name" value="LRRNT_2"/>
    <property type="match status" value="1"/>
</dbReference>
<evidence type="ECO:0000256" key="4">
    <source>
        <dbReference type="ARBA" id="ARBA00022527"/>
    </source>
</evidence>
<dbReference type="SUPFAM" id="SSF56112">
    <property type="entry name" value="Protein kinase-like (PK-like)"/>
    <property type="match status" value="1"/>
</dbReference>
<evidence type="ECO:0000256" key="12">
    <source>
        <dbReference type="ARBA" id="ARBA00022840"/>
    </source>
</evidence>
<keyword evidence="5" id="KW-0433">Leucine-rich repeat</keyword>
<dbReference type="FunFam" id="1.10.510.10:FF:000453">
    <property type="entry name" value="LRR receptor-like serine/threonine-protein kinase HSL2"/>
    <property type="match status" value="1"/>
</dbReference>
<keyword evidence="24" id="KW-1185">Reference proteome</keyword>
<keyword evidence="9" id="KW-0677">Repeat</keyword>
<dbReference type="GO" id="GO:0004674">
    <property type="term" value="F:protein serine/threonine kinase activity"/>
    <property type="evidence" value="ECO:0007669"/>
    <property type="project" value="UniProtKB-KW"/>
</dbReference>
<dbReference type="InterPro" id="IPR017441">
    <property type="entry name" value="Protein_kinase_ATP_BS"/>
</dbReference>
<dbReference type="PANTHER" id="PTHR45974">
    <property type="entry name" value="RECEPTOR-LIKE PROTEIN 55"/>
    <property type="match status" value="1"/>
</dbReference>
<dbReference type="GO" id="GO:0016020">
    <property type="term" value="C:membrane"/>
    <property type="evidence" value="ECO:0007669"/>
    <property type="project" value="UniProtKB-SubCell"/>
</dbReference>
<evidence type="ECO:0000256" key="8">
    <source>
        <dbReference type="ARBA" id="ARBA00022729"/>
    </source>
</evidence>
<evidence type="ECO:0000256" key="17">
    <source>
        <dbReference type="ARBA" id="ARBA00047899"/>
    </source>
</evidence>
<feature type="domain" description="Protein kinase" evidence="23">
    <location>
        <begin position="618"/>
        <end position="892"/>
    </location>
</feature>
<dbReference type="InterPro" id="IPR013210">
    <property type="entry name" value="LRR_N_plant-typ"/>
</dbReference>
<evidence type="ECO:0000256" key="19">
    <source>
        <dbReference type="PROSITE-ProRule" id="PRU10141"/>
    </source>
</evidence>
<evidence type="ECO:0000259" key="23">
    <source>
        <dbReference type="PROSITE" id="PS50011"/>
    </source>
</evidence>
<dbReference type="KEGG" id="vra:106775907"/>
<name>A0A1S3VK23_VIGRR</name>
<evidence type="ECO:0000256" key="3">
    <source>
        <dbReference type="ARBA" id="ARBA00012513"/>
    </source>
</evidence>
<keyword evidence="11" id="KW-0418">Kinase</keyword>
<dbReference type="InterPro" id="IPR000719">
    <property type="entry name" value="Prot_kinase_dom"/>
</dbReference>
<dbReference type="PROSITE" id="PS00108">
    <property type="entry name" value="PROTEIN_KINASE_ST"/>
    <property type="match status" value="1"/>
</dbReference>
<dbReference type="GeneID" id="106775907"/>
<dbReference type="RefSeq" id="XP_014518635.1">
    <property type="nucleotide sequence ID" value="XM_014663149.2"/>
</dbReference>
<dbReference type="FunFam" id="3.80.10.10:FF:000589">
    <property type="entry name" value="Probable LRR receptor-like serine/threonine-protein kinase At1g06840"/>
    <property type="match status" value="1"/>
</dbReference>
<evidence type="ECO:0000313" key="24">
    <source>
        <dbReference type="Proteomes" id="UP000087766"/>
    </source>
</evidence>
<feature type="binding site" evidence="19">
    <location>
        <position position="646"/>
    </location>
    <ligand>
        <name>ATP</name>
        <dbReference type="ChEBI" id="CHEBI:30616"/>
    </ligand>
</feature>
<feature type="compositionally biased region" description="Low complexity" evidence="20">
    <location>
        <begin position="919"/>
        <end position="940"/>
    </location>
</feature>
<keyword evidence="14 21" id="KW-0472">Membrane</keyword>
<evidence type="ECO:0000256" key="14">
    <source>
        <dbReference type="ARBA" id="ARBA00023136"/>
    </source>
</evidence>
<evidence type="ECO:0000256" key="20">
    <source>
        <dbReference type="SAM" id="MobiDB-lite"/>
    </source>
</evidence>
<evidence type="ECO:0000313" key="25">
    <source>
        <dbReference type="RefSeq" id="XP_014518632.1"/>
    </source>
</evidence>
<dbReference type="InterPro" id="IPR001611">
    <property type="entry name" value="Leu-rich_rpt"/>
</dbReference>
<feature type="transmembrane region" description="Helical" evidence="21">
    <location>
        <begin position="553"/>
        <end position="577"/>
    </location>
</feature>
<feature type="region of interest" description="Disordered" evidence="20">
    <location>
        <begin position="901"/>
        <end position="940"/>
    </location>
</feature>
<dbReference type="Pfam" id="PF00069">
    <property type="entry name" value="Pkinase"/>
    <property type="match status" value="1"/>
</dbReference>
<dbReference type="InterPro" id="IPR011009">
    <property type="entry name" value="Kinase-like_dom_sf"/>
</dbReference>
<evidence type="ECO:0000256" key="1">
    <source>
        <dbReference type="ARBA" id="ARBA00004479"/>
    </source>
</evidence>
<feature type="signal peptide" evidence="22">
    <location>
        <begin position="1"/>
        <end position="26"/>
    </location>
</feature>
<dbReference type="OrthoDB" id="2020077at2759"/>
<dbReference type="InterPro" id="IPR003591">
    <property type="entry name" value="Leu-rich_rpt_typical-subtyp"/>
</dbReference>
<keyword evidence="15" id="KW-0675">Receptor</keyword>
<reference evidence="25 26" key="2">
    <citation type="submission" date="2025-04" db="UniProtKB">
        <authorList>
            <consortium name="RefSeq"/>
        </authorList>
    </citation>
    <scope>IDENTIFICATION</scope>
    <source>
        <tissue evidence="25 26">Leaf</tissue>
    </source>
</reference>
<dbReference type="InterPro" id="IPR032675">
    <property type="entry name" value="LRR_dom_sf"/>
</dbReference>
<evidence type="ECO:0000256" key="2">
    <source>
        <dbReference type="ARBA" id="ARBA00008684"/>
    </source>
</evidence>
<evidence type="ECO:0000256" key="16">
    <source>
        <dbReference type="ARBA" id="ARBA00023180"/>
    </source>
</evidence>
<protein>
    <recommendedName>
        <fullName evidence="3">non-specific serine/threonine protein kinase</fullName>
        <ecNumber evidence="3">2.7.11.1</ecNumber>
    </recommendedName>
</protein>
<evidence type="ECO:0000256" key="18">
    <source>
        <dbReference type="ARBA" id="ARBA00048679"/>
    </source>
</evidence>
<proteinExistence type="inferred from homology"/>
<dbReference type="PROSITE" id="PS50011">
    <property type="entry name" value="PROTEIN_KINASE_DOM"/>
    <property type="match status" value="1"/>
</dbReference>
<evidence type="ECO:0000313" key="26">
    <source>
        <dbReference type="RefSeq" id="XP_014518635.1"/>
    </source>
</evidence>
<dbReference type="Pfam" id="PF13855">
    <property type="entry name" value="LRR_8"/>
    <property type="match status" value="1"/>
</dbReference>
<dbReference type="PANTHER" id="PTHR45974:SF134">
    <property type="entry name" value="OS01G0960400 PROTEIN"/>
    <property type="match status" value="1"/>
</dbReference>
<evidence type="ECO:0000256" key="7">
    <source>
        <dbReference type="ARBA" id="ARBA00022692"/>
    </source>
</evidence>
<dbReference type="CDD" id="cd21699">
    <property type="entry name" value="JMTM_APP_like"/>
    <property type="match status" value="1"/>
</dbReference>
<dbReference type="SUPFAM" id="SSF52058">
    <property type="entry name" value="L domain-like"/>
    <property type="match status" value="1"/>
</dbReference>
<dbReference type="FunFam" id="3.30.200.20:FF:000328">
    <property type="entry name" value="Leucine-rich repeat protein kinase family protein"/>
    <property type="match status" value="1"/>
</dbReference>
<evidence type="ECO:0000256" key="11">
    <source>
        <dbReference type="ARBA" id="ARBA00022777"/>
    </source>
</evidence>
<sequence length="951" mass="104780">MYLSKSFKLEVVVILWFCCYLLHAAGQNNITSNVEVEALIAIKSSLIDPNGNLSNWNHGDPCTSRWKGVLCFNETQEDGYLHVEELQLLSLQLSGTLAPELGKLTYMKRLNFMWNNISGSIPKEVGNIKSLELLLLNGNNLTGPLPEEIGYLPNLDRIQIDQNHISGSLPTSFANLNKTKHFHMNNNSLSGQIPPELSRLPNLVHLLLDNNNLSGYLPPELYKLPNLLIIQLDNNNFEGNSIPDTYGNMSKLLKMSLRNCSLTGPVPDLSRIPHLLYLDLSFNQLNESIPANKLSENITTIDLSNNHLTGNIPSYFVDLPRLQKLSLANNSLNGTVSSSIWTNKTSNGTENFLLELQNNSLTAISGSIDLPPNVTVVLDGNPLCSNKTLDHFCGPEGATVTNGSFTINPSSCKPQACPPPYEYSVDCFCALPLLVAYRLKSPGFSDFTPYLDDFETYMTTGLQLSTDQLEYTFYWQAGPRLRMDLKFFPLYVNNTSNHTFNRSELLRITSMFTGWLIQDSDLFGPYELLGFDLLGPYKDEIGKDSKSGISTGALVGIVVGGIACAVTLSAIVTLLILRIKMRGYHTVSKRRQASKISIKIDGVRAFTYGELSSATNNFNISSQVGQGGYGKVYKGTLSDGTVVAIKRAQEGSLQGEKEFLTEISLLSRLHHRNLVSLIGYCDEEGEQMLVYEFMSNGTLRDHLSVTAKEPLTFAMRLKIALGAAKGLMYLHTEADPPIFHRDVKASNILLDSKFSAKVADFGLSRLAPVPDMEGVVPGHVSTVVKGTPGYLDPEYFLTHKLTDKSDVYSLGVVFLELLTGMHPISHGKNIVREVNIAYQSGVIFSMIDGRMGSYPSEHVEKFLTLALKCCEDEPEARPRMAEVVRELENIWSTMPESDTKKAEFMSSDSGKTDIHSIPSSSSASAMKTPFVSGDVSGSDLVSGVIPSIKPR</sequence>
<comment type="similarity">
    <text evidence="2">Belongs to the protein kinase superfamily. Ser/Thr protein kinase family.</text>
</comment>
<dbReference type="Gene3D" id="3.30.200.20">
    <property type="entry name" value="Phosphorylase Kinase, domain 1"/>
    <property type="match status" value="1"/>
</dbReference>
<dbReference type="Pfam" id="PF00560">
    <property type="entry name" value="LRR_1"/>
    <property type="match status" value="2"/>
</dbReference>
<keyword evidence="10 19" id="KW-0547">Nucleotide-binding</keyword>
<dbReference type="RefSeq" id="XP_014518632.1">
    <property type="nucleotide sequence ID" value="XM_014663146.2"/>
</dbReference>
<dbReference type="GO" id="GO:0005524">
    <property type="term" value="F:ATP binding"/>
    <property type="evidence" value="ECO:0007669"/>
    <property type="project" value="UniProtKB-UniRule"/>
</dbReference>
<comment type="catalytic activity">
    <reaction evidence="18">
        <text>L-seryl-[protein] + ATP = O-phospho-L-seryl-[protein] + ADP + H(+)</text>
        <dbReference type="Rhea" id="RHEA:17989"/>
        <dbReference type="Rhea" id="RHEA-COMP:9863"/>
        <dbReference type="Rhea" id="RHEA-COMP:11604"/>
        <dbReference type="ChEBI" id="CHEBI:15378"/>
        <dbReference type="ChEBI" id="CHEBI:29999"/>
        <dbReference type="ChEBI" id="CHEBI:30616"/>
        <dbReference type="ChEBI" id="CHEBI:83421"/>
        <dbReference type="ChEBI" id="CHEBI:456216"/>
        <dbReference type="EC" id="2.7.11.1"/>
    </reaction>
</comment>
<evidence type="ECO:0000313" key="27">
    <source>
        <dbReference type="RefSeq" id="XP_022642303.1"/>
    </source>
</evidence>
<evidence type="ECO:0000256" key="6">
    <source>
        <dbReference type="ARBA" id="ARBA00022679"/>
    </source>
</evidence>
<gene>
    <name evidence="25 26 27" type="primary">LOC106775907</name>
</gene>
<evidence type="ECO:0000256" key="9">
    <source>
        <dbReference type="ARBA" id="ARBA00022737"/>
    </source>
</evidence>
<accession>A0A1S3VK23</accession>